<dbReference type="KEGG" id="bdo:EL88_23095"/>
<dbReference type="eggNOG" id="COG3637">
    <property type="taxonomic scope" value="Bacteria"/>
</dbReference>
<evidence type="ECO:0000256" key="5">
    <source>
        <dbReference type="ARBA" id="ARBA00023237"/>
    </source>
</evidence>
<name>A0A076IY50_9BACT</name>
<dbReference type="InterPro" id="IPR012944">
    <property type="entry name" value="SusD_RagB_dom"/>
</dbReference>
<evidence type="ECO:0000256" key="4">
    <source>
        <dbReference type="ARBA" id="ARBA00023136"/>
    </source>
</evidence>
<keyword evidence="4" id="KW-0472">Membrane</keyword>
<proteinExistence type="inferred from homology"/>
<organism evidence="9 13">
    <name type="scientific">Phocaeicola dorei</name>
    <dbReference type="NCBI Taxonomy" id="357276"/>
    <lineage>
        <taxon>Bacteria</taxon>
        <taxon>Pseudomonadati</taxon>
        <taxon>Bacteroidota</taxon>
        <taxon>Bacteroidia</taxon>
        <taxon>Bacteroidales</taxon>
        <taxon>Bacteroidaceae</taxon>
        <taxon>Phocaeicola</taxon>
    </lineage>
</organism>
<dbReference type="AlphaFoldDB" id="A0A076IY50"/>
<keyword evidence="5" id="KW-0998">Cell outer membrane</keyword>
<protein>
    <submittedName>
        <fullName evidence="8 9">Membrane protein</fullName>
    </submittedName>
</protein>
<evidence type="ECO:0000259" key="6">
    <source>
        <dbReference type="Pfam" id="PF07980"/>
    </source>
</evidence>
<dbReference type="CDD" id="cd08977">
    <property type="entry name" value="SusD"/>
    <property type="match status" value="1"/>
</dbReference>
<accession>A0A076IY50</accession>
<reference evidence="11 12" key="2">
    <citation type="journal article" date="2019" name="Nat. Microbiol.">
        <title>Genomic variation and strain-specific functional adaptation in the human gut microbiome during early life.</title>
        <authorList>
            <person name="Vatanen T."/>
            <person name="Plichta D.R."/>
            <person name="Somani J."/>
            <person name="Munch P.C."/>
            <person name="Arthur T.D."/>
            <person name="Hall A.B."/>
            <person name="Rudolf S."/>
            <person name="Oakeley E.J."/>
            <person name="Ke X."/>
            <person name="Young R.A."/>
            <person name="Haiser H.J."/>
            <person name="Kolde R."/>
            <person name="Yassour M."/>
            <person name="Luopajarvi K."/>
            <person name="Siljander H."/>
            <person name="Virtanen S.M."/>
            <person name="Ilonen J."/>
            <person name="Uibo R."/>
            <person name="Tillmann V."/>
            <person name="Mokurov S."/>
            <person name="Dorshakova N."/>
            <person name="Porter J.A."/>
            <person name="McHardy A.C."/>
            <person name="Lahdesmaki H."/>
            <person name="Vlamakis H."/>
            <person name="Huttenhower C."/>
            <person name="Knip M."/>
            <person name="Xavier R.J."/>
        </authorList>
    </citation>
    <scope>NUCLEOTIDE SEQUENCE [LARGE SCALE GENOMIC DNA]</scope>
    <source>
        <strain evidence="11 12">RJX1047</strain>
    </source>
</reference>
<evidence type="ECO:0000259" key="7">
    <source>
        <dbReference type="Pfam" id="PF14322"/>
    </source>
</evidence>
<reference evidence="10" key="3">
    <citation type="submission" date="2021-06" db="EMBL/GenBank/DDBJ databases">
        <title>Collection of gut derived symbiotic bacterial strains cultured from healthy donors.</title>
        <authorList>
            <person name="Lin H."/>
            <person name="Littmann E."/>
            <person name="Pamer E.G."/>
        </authorList>
    </citation>
    <scope>NUCLEOTIDE SEQUENCE</scope>
    <source>
        <strain evidence="10">MSK.5.10</strain>
    </source>
</reference>
<evidence type="ECO:0000313" key="12">
    <source>
        <dbReference type="Proteomes" id="UP000294527"/>
    </source>
</evidence>
<sequence length="521" mass="58925">MKKIFYILSICVMTILQPSCDALDLAPEDYYGAGNFWKEASQPKAFMLGLHAQLRSYYDMFYTLGELRGGTQRVGTSSLNTSLNYADIRSQNISEDIPGISNWNGLYSPIMQVNHFIQEVENGCTFLDDATRSRYLGQAYGMRALYYFMLYRTFGGVPLITKVDILDGKPSADKFYVERATPEATMEFIKADINKSENYFGNNTSFDAYDWSRYATLMLKAEIYMWAAKVSITGFTATGATDLQTAKTALSGIIGHFELMDNFASIFSCDNKKNAEIIFAMPFVEGEASNDGSRFLYQDAVFLGQAHGRDGKVIEKDTLNLKGTGGVFRDEYTEDFWKTFKEGDSRRDATFMEYYMKNDNGTLSEFGCVMKKRIGTINSNDNRIYISDIPVYRYADALLMMAEIENGLNNPCASYINEVRKRAYGDTFEENKYTEGSYAENELAILQERDKEFVSEGKRWFDVLRMHDASGRSLVFSADANYPGTNPILGTEEAYKMLWPVNIGTLNVNPLLTQTPGYGKK</sequence>
<evidence type="ECO:0000256" key="2">
    <source>
        <dbReference type="ARBA" id="ARBA00006275"/>
    </source>
</evidence>
<keyword evidence="3" id="KW-0732">Signal</keyword>
<dbReference type="EMBL" id="JAHOAX010000002">
    <property type="protein sequence ID" value="MBV3122264.1"/>
    <property type="molecule type" value="Genomic_DNA"/>
</dbReference>
<reference evidence="8" key="4">
    <citation type="submission" date="2022-01" db="EMBL/GenBank/DDBJ databases">
        <title>Novel bile acid biosynthetic pathways are enriched in the microbiome of centenarians.</title>
        <authorList>
            <person name="Sato Y."/>
            <person name="Atarashi K."/>
            <person name="Plichta R.D."/>
            <person name="Arai Y."/>
            <person name="Sasajima S."/>
            <person name="Kearney M.S."/>
            <person name="Suda W."/>
            <person name="Takeshita K."/>
            <person name="Sasaki T."/>
            <person name="Okamoto S."/>
            <person name="Skelly N.A."/>
            <person name="Okamura Y."/>
            <person name="Vlamakis H."/>
            <person name="Li Y."/>
            <person name="Tanoue T."/>
            <person name="Takei H."/>
            <person name="Nittono H."/>
            <person name="Narushima S."/>
            <person name="Irie J."/>
            <person name="Itoh H."/>
            <person name="Moriya K."/>
            <person name="Sugiura Y."/>
            <person name="Suematsu M."/>
            <person name="Moritoki N."/>
            <person name="Shibata S."/>
            <person name="Littman R.D."/>
            <person name="Fischbach A.M."/>
            <person name="Uwamino Y."/>
            <person name="Inoue T."/>
            <person name="Honda A."/>
            <person name="Hattori M."/>
            <person name="Murai T."/>
            <person name="Xavier J.R."/>
            <person name="Hirose N."/>
            <person name="Honda K."/>
        </authorList>
    </citation>
    <scope>NUCLEOTIDE SEQUENCE</scope>
    <source>
        <strain evidence="8">CE91-St7</strain>
    </source>
</reference>
<dbReference type="Proteomes" id="UP001055104">
    <property type="component" value="Unassembled WGS sequence"/>
</dbReference>
<dbReference type="EMBL" id="VVZV01000021">
    <property type="protein sequence ID" value="KAA5316538.1"/>
    <property type="molecule type" value="Genomic_DNA"/>
</dbReference>
<dbReference type="EMBL" id="SLTU01000003">
    <property type="protein sequence ID" value="TDA71467.1"/>
    <property type="molecule type" value="Genomic_DNA"/>
</dbReference>
<dbReference type="EMBL" id="BQOB01000001">
    <property type="protein sequence ID" value="GKH79872.1"/>
    <property type="molecule type" value="Genomic_DNA"/>
</dbReference>
<dbReference type="Pfam" id="PF14322">
    <property type="entry name" value="SusD-like_3"/>
    <property type="match status" value="1"/>
</dbReference>
<dbReference type="GO" id="GO:0009279">
    <property type="term" value="C:cell outer membrane"/>
    <property type="evidence" value="ECO:0007669"/>
    <property type="project" value="UniProtKB-SubCell"/>
</dbReference>
<evidence type="ECO:0000256" key="3">
    <source>
        <dbReference type="ARBA" id="ARBA00022729"/>
    </source>
</evidence>
<dbReference type="Proteomes" id="UP000777173">
    <property type="component" value="Unassembled WGS sequence"/>
</dbReference>
<dbReference type="Pfam" id="PF07980">
    <property type="entry name" value="SusD_RagB"/>
    <property type="match status" value="1"/>
</dbReference>
<dbReference type="InterPro" id="IPR033985">
    <property type="entry name" value="SusD-like_N"/>
</dbReference>
<evidence type="ECO:0000313" key="8">
    <source>
        <dbReference type="EMBL" id="GKH79872.1"/>
    </source>
</evidence>
<comment type="subcellular location">
    <subcellularLocation>
        <location evidence="1">Cell outer membrane</location>
    </subcellularLocation>
</comment>
<comment type="similarity">
    <text evidence="2">Belongs to the SusD family.</text>
</comment>
<dbReference type="Proteomes" id="UP000294527">
    <property type="component" value="Unassembled WGS sequence"/>
</dbReference>
<evidence type="ECO:0000313" key="10">
    <source>
        <dbReference type="EMBL" id="MBV3122264.1"/>
    </source>
</evidence>
<evidence type="ECO:0000313" key="11">
    <source>
        <dbReference type="EMBL" id="TDA71467.1"/>
    </source>
</evidence>
<feature type="domain" description="SusD-like N-terminal" evidence="7">
    <location>
        <begin position="79"/>
        <end position="204"/>
    </location>
</feature>
<dbReference type="InterPro" id="IPR011990">
    <property type="entry name" value="TPR-like_helical_dom_sf"/>
</dbReference>
<evidence type="ECO:0000313" key="13">
    <source>
        <dbReference type="Proteomes" id="UP000481700"/>
    </source>
</evidence>
<dbReference type="Proteomes" id="UP000481700">
    <property type="component" value="Unassembled WGS sequence"/>
</dbReference>
<evidence type="ECO:0000313" key="9">
    <source>
        <dbReference type="EMBL" id="KAA5316538.1"/>
    </source>
</evidence>
<dbReference type="RefSeq" id="WP_007841160.1">
    <property type="nucleotide sequence ID" value="NZ_BQOA01000001.1"/>
</dbReference>
<feature type="domain" description="RagB/SusD" evidence="6">
    <location>
        <begin position="350"/>
        <end position="518"/>
    </location>
</feature>
<reference evidence="9 13" key="1">
    <citation type="journal article" date="2019" name="Nat. Med.">
        <title>A library of human gut bacterial isolates paired with longitudinal multiomics data enables mechanistic microbiome research.</title>
        <authorList>
            <person name="Poyet M."/>
            <person name="Groussin M."/>
            <person name="Gibbons S.M."/>
            <person name="Avila-Pacheco J."/>
            <person name="Jiang X."/>
            <person name="Kearney S.M."/>
            <person name="Perrotta A.R."/>
            <person name="Berdy B."/>
            <person name="Zhao S."/>
            <person name="Lieberman T.D."/>
            <person name="Swanson P.K."/>
            <person name="Smith M."/>
            <person name="Roesemann S."/>
            <person name="Alexander J.E."/>
            <person name="Rich S.A."/>
            <person name="Livny J."/>
            <person name="Vlamakis H."/>
            <person name="Clish C."/>
            <person name="Bullock K."/>
            <person name="Deik A."/>
            <person name="Scott J."/>
            <person name="Pierce K.A."/>
            <person name="Xavier R.J."/>
            <person name="Alm E.J."/>
        </authorList>
    </citation>
    <scope>NUCLEOTIDE SEQUENCE [LARGE SCALE GENOMIC DNA]</scope>
    <source>
        <strain evidence="9 13">BIOML-A25</strain>
    </source>
</reference>
<comment type="caution">
    <text evidence="9">The sequence shown here is derived from an EMBL/GenBank/DDBJ whole genome shotgun (WGS) entry which is preliminary data.</text>
</comment>
<dbReference type="Gene3D" id="1.25.40.390">
    <property type="match status" value="1"/>
</dbReference>
<evidence type="ECO:0000256" key="1">
    <source>
        <dbReference type="ARBA" id="ARBA00004442"/>
    </source>
</evidence>
<dbReference type="SUPFAM" id="SSF48452">
    <property type="entry name" value="TPR-like"/>
    <property type="match status" value="1"/>
</dbReference>
<gene>
    <name evidence="8" type="ORF">CE91St7_07560</name>
    <name evidence="11" type="ORF">E1I98_21485</name>
    <name evidence="9" type="ORF">F2Z07_17355</name>
    <name evidence="10" type="ORF">KSU80_03560</name>
</gene>